<comment type="cofactor">
    <cofactor evidence="7 10">
        <name>Mg(2+)</name>
        <dbReference type="ChEBI" id="CHEBI:18420"/>
    </cofactor>
    <text evidence="7 10">Binds 1 Mg(2+) ion per subunit.</text>
</comment>
<keyword evidence="7" id="KW-0963">Cytoplasm</keyword>
<evidence type="ECO:0000256" key="3">
    <source>
        <dbReference type="ARBA" id="ARBA00011424"/>
    </source>
</evidence>
<dbReference type="EC" id="2.1.2.11" evidence="7"/>
<evidence type="ECO:0000256" key="6">
    <source>
        <dbReference type="ARBA" id="ARBA00056497"/>
    </source>
</evidence>
<comment type="pathway">
    <text evidence="1 7">Cofactor biosynthesis; (R)-pantothenate biosynthesis; (R)-pantoate from 3-methyl-2-oxobutanoate: step 1/2.</text>
</comment>
<comment type="caution">
    <text evidence="11">The sequence shown here is derived from an EMBL/GenBank/DDBJ whole genome shotgun (WGS) entry which is preliminary data.</text>
</comment>
<dbReference type="Proteomes" id="UP000886101">
    <property type="component" value="Unassembled WGS sequence"/>
</dbReference>
<feature type="active site" description="Proton acceptor" evidence="7 8">
    <location>
        <position position="185"/>
    </location>
</feature>
<dbReference type="HAMAP" id="MF_00156">
    <property type="entry name" value="PanB"/>
    <property type="match status" value="1"/>
</dbReference>
<evidence type="ECO:0000256" key="10">
    <source>
        <dbReference type="PIRSR" id="PIRSR000388-3"/>
    </source>
</evidence>
<dbReference type="CDD" id="cd06557">
    <property type="entry name" value="KPHMT-like"/>
    <property type="match status" value="1"/>
</dbReference>
<feature type="binding site" evidence="7 9">
    <location>
        <position position="116"/>
    </location>
    <ligand>
        <name>3-methyl-2-oxobutanoate</name>
        <dbReference type="ChEBI" id="CHEBI:11851"/>
    </ligand>
</feature>
<keyword evidence="4 7" id="KW-0566">Pantothenate biosynthesis</keyword>
<evidence type="ECO:0000256" key="2">
    <source>
        <dbReference type="ARBA" id="ARBA00008676"/>
    </source>
</evidence>
<evidence type="ECO:0000256" key="9">
    <source>
        <dbReference type="PIRSR" id="PIRSR000388-2"/>
    </source>
</evidence>
<evidence type="ECO:0000256" key="7">
    <source>
        <dbReference type="HAMAP-Rule" id="MF_00156"/>
    </source>
</evidence>
<name>A0A7V5U279_9BACT</name>
<dbReference type="PANTHER" id="PTHR20881">
    <property type="entry name" value="3-METHYL-2-OXOBUTANOATE HYDROXYMETHYLTRANSFERASE"/>
    <property type="match status" value="1"/>
</dbReference>
<feature type="binding site" evidence="7 9">
    <location>
        <position position="86"/>
    </location>
    <ligand>
        <name>3-methyl-2-oxobutanoate</name>
        <dbReference type="ChEBI" id="CHEBI:11851"/>
    </ligand>
</feature>
<protein>
    <recommendedName>
        <fullName evidence="7">3-methyl-2-oxobutanoate hydroxymethyltransferase</fullName>
        <ecNumber evidence="7">2.1.2.11</ecNumber>
    </recommendedName>
    <alternativeName>
        <fullName evidence="7">Ketopantoate hydroxymethyltransferase</fullName>
        <shortName evidence="7">KPHMT</shortName>
    </alternativeName>
</protein>
<dbReference type="UniPathway" id="UPA00028">
    <property type="reaction ID" value="UER00003"/>
</dbReference>
<organism evidence="11">
    <name type="scientific">Thermodesulfatator atlanticus</name>
    <dbReference type="NCBI Taxonomy" id="501497"/>
    <lineage>
        <taxon>Bacteria</taxon>
        <taxon>Pseudomonadati</taxon>
        <taxon>Thermodesulfobacteriota</taxon>
        <taxon>Thermodesulfobacteria</taxon>
        <taxon>Thermodesulfobacteriales</taxon>
        <taxon>Thermodesulfatatoraceae</taxon>
        <taxon>Thermodesulfatator</taxon>
    </lineage>
</organism>
<evidence type="ECO:0000256" key="8">
    <source>
        <dbReference type="PIRSR" id="PIRSR000388-1"/>
    </source>
</evidence>
<keyword evidence="7 10" id="KW-0479">Metal-binding</keyword>
<dbReference type="PANTHER" id="PTHR20881:SF0">
    <property type="entry name" value="3-METHYL-2-OXOBUTANOATE HYDROXYMETHYLTRANSFERASE"/>
    <property type="match status" value="1"/>
</dbReference>
<feature type="binding site" evidence="7 10">
    <location>
        <position position="47"/>
    </location>
    <ligand>
        <name>Mg(2+)</name>
        <dbReference type="ChEBI" id="CHEBI:18420"/>
    </ligand>
</feature>
<dbReference type="GO" id="GO:0005737">
    <property type="term" value="C:cytoplasm"/>
    <property type="evidence" value="ECO:0007669"/>
    <property type="project" value="UniProtKB-SubCell"/>
</dbReference>
<dbReference type="AlphaFoldDB" id="A0A7V5U279"/>
<feature type="binding site" evidence="7 9">
    <location>
        <begin position="47"/>
        <end position="48"/>
    </location>
    <ligand>
        <name>3-methyl-2-oxobutanoate</name>
        <dbReference type="ChEBI" id="CHEBI:11851"/>
    </ligand>
</feature>
<evidence type="ECO:0000256" key="5">
    <source>
        <dbReference type="ARBA" id="ARBA00022679"/>
    </source>
</evidence>
<reference evidence="11" key="1">
    <citation type="journal article" date="2020" name="mSystems">
        <title>Genome- and Community-Level Interaction Insights into Carbon Utilization and Element Cycling Functions of Hydrothermarchaeota in Hydrothermal Sediment.</title>
        <authorList>
            <person name="Zhou Z."/>
            <person name="Liu Y."/>
            <person name="Xu W."/>
            <person name="Pan J."/>
            <person name="Luo Z.H."/>
            <person name="Li M."/>
        </authorList>
    </citation>
    <scope>NUCLEOTIDE SEQUENCE [LARGE SCALE GENOMIC DNA]</scope>
    <source>
        <strain evidence="11">HyVt-533</strain>
    </source>
</reference>
<dbReference type="NCBIfam" id="TIGR00222">
    <property type="entry name" value="panB"/>
    <property type="match status" value="1"/>
</dbReference>
<dbReference type="GO" id="GO:0015940">
    <property type="term" value="P:pantothenate biosynthetic process"/>
    <property type="evidence" value="ECO:0007669"/>
    <property type="project" value="UniProtKB-UniRule"/>
</dbReference>
<dbReference type="Pfam" id="PF02548">
    <property type="entry name" value="Pantoate_transf"/>
    <property type="match status" value="1"/>
</dbReference>
<dbReference type="GO" id="GO:0003864">
    <property type="term" value="F:3-methyl-2-oxobutanoate hydroxymethyltransferase activity"/>
    <property type="evidence" value="ECO:0007669"/>
    <property type="project" value="UniProtKB-UniRule"/>
</dbReference>
<keyword evidence="7 10" id="KW-0460">Magnesium</keyword>
<comment type="subunit">
    <text evidence="3 7">Homodecamer; pentamer of dimers.</text>
</comment>
<gene>
    <name evidence="7 11" type="primary">panB</name>
    <name evidence="11" type="ORF">ENJ96_02290</name>
</gene>
<evidence type="ECO:0000256" key="4">
    <source>
        <dbReference type="ARBA" id="ARBA00022655"/>
    </source>
</evidence>
<sequence length="295" mass="31711">MAPLSKLTVPELQQKKGKEKIVALTAYDVIWARLLDEAGLDLILVGDSLAMLVLGYENTLPVTLEEMLVFARAVSRGVRRALVVGDMPFLSYQVSREEAIRNAGRFLKEGGCDAVKVEGGEEVAETVTALVRAGIPVLGHIGLTPQKATMLGGFKVQGKDLASAQKLLKDARLIAEAGAFALVLECVPAELAQKITEEINIPTIGIGAGPFCDGQILVLPDLLGLFEGFRPKFVKAYASLAQEGRRAIKAYLEEVKRGLFPGKEHSFTLSEEVKKALGLGKPERPANPLQSKKPG</sequence>
<evidence type="ECO:0000313" key="11">
    <source>
        <dbReference type="EMBL" id="HHI96661.1"/>
    </source>
</evidence>
<accession>A0A7V5U279</accession>
<dbReference type="Gene3D" id="3.20.20.60">
    <property type="entry name" value="Phosphoenolpyruvate-binding domains"/>
    <property type="match status" value="1"/>
</dbReference>
<evidence type="ECO:0000256" key="1">
    <source>
        <dbReference type="ARBA" id="ARBA00005033"/>
    </source>
</evidence>
<dbReference type="InterPro" id="IPR003700">
    <property type="entry name" value="Pantoate_hydroxy_MeTrfase"/>
</dbReference>
<dbReference type="PIRSF" id="PIRSF000388">
    <property type="entry name" value="Pantoate_hydroxy_MeTrfase"/>
    <property type="match status" value="1"/>
</dbReference>
<dbReference type="InterPro" id="IPR015813">
    <property type="entry name" value="Pyrv/PenolPyrv_kinase-like_dom"/>
</dbReference>
<dbReference type="GO" id="GO:0000287">
    <property type="term" value="F:magnesium ion binding"/>
    <property type="evidence" value="ECO:0007669"/>
    <property type="project" value="TreeGrafter"/>
</dbReference>
<comment type="subcellular location">
    <subcellularLocation>
        <location evidence="7">Cytoplasm</location>
    </subcellularLocation>
</comment>
<comment type="similarity">
    <text evidence="2 7">Belongs to the PanB family.</text>
</comment>
<dbReference type="SUPFAM" id="SSF51621">
    <property type="entry name" value="Phosphoenolpyruvate/pyruvate domain"/>
    <property type="match status" value="1"/>
</dbReference>
<dbReference type="FunFam" id="3.20.20.60:FF:000003">
    <property type="entry name" value="3-methyl-2-oxobutanoate hydroxymethyltransferase"/>
    <property type="match status" value="1"/>
</dbReference>
<comment type="function">
    <text evidence="6 7">Catalyzes the reversible reaction in which hydroxymethyl group from 5,10-methylenetetrahydrofolate is transferred onto alpha-ketoisovalerate to form ketopantoate.</text>
</comment>
<dbReference type="EMBL" id="DROK01000065">
    <property type="protein sequence ID" value="HHI96661.1"/>
    <property type="molecule type" value="Genomic_DNA"/>
</dbReference>
<dbReference type="NCBIfam" id="NF001452">
    <property type="entry name" value="PRK00311.1"/>
    <property type="match status" value="1"/>
</dbReference>
<feature type="binding site" evidence="7 10">
    <location>
        <position position="86"/>
    </location>
    <ligand>
        <name>Mg(2+)</name>
        <dbReference type="ChEBI" id="CHEBI:18420"/>
    </ligand>
</feature>
<proteinExistence type="inferred from homology"/>
<feature type="binding site" evidence="7 10">
    <location>
        <position position="118"/>
    </location>
    <ligand>
        <name>Mg(2+)</name>
        <dbReference type="ChEBI" id="CHEBI:18420"/>
    </ligand>
</feature>
<dbReference type="InterPro" id="IPR040442">
    <property type="entry name" value="Pyrv_kinase-like_dom_sf"/>
</dbReference>
<keyword evidence="5 7" id="KW-0808">Transferase</keyword>
<comment type="catalytic activity">
    <reaction evidence="7">
        <text>(6R)-5,10-methylene-5,6,7,8-tetrahydrofolate + 3-methyl-2-oxobutanoate + H2O = 2-dehydropantoate + (6S)-5,6,7,8-tetrahydrofolate</text>
        <dbReference type="Rhea" id="RHEA:11824"/>
        <dbReference type="ChEBI" id="CHEBI:11561"/>
        <dbReference type="ChEBI" id="CHEBI:11851"/>
        <dbReference type="ChEBI" id="CHEBI:15377"/>
        <dbReference type="ChEBI" id="CHEBI:15636"/>
        <dbReference type="ChEBI" id="CHEBI:57453"/>
        <dbReference type="EC" id="2.1.2.11"/>
    </reaction>
</comment>